<feature type="domain" description="Flagellar hook-associated protein 2 C-terminal" evidence="7">
    <location>
        <begin position="237"/>
        <end position="485"/>
    </location>
</feature>
<proteinExistence type="inferred from homology"/>
<protein>
    <recommendedName>
        <fullName evidence="5">Flagellar hook-associated protein 2</fullName>
        <shortName evidence="5">HAP2</shortName>
    </recommendedName>
    <alternativeName>
        <fullName evidence="5">Flagellar cap protein</fullName>
    </alternativeName>
</protein>
<comment type="subunit">
    <text evidence="2 5">Homopentamer.</text>
</comment>
<evidence type="ECO:0000313" key="9">
    <source>
        <dbReference type="Proteomes" id="UP000516160"/>
    </source>
</evidence>
<dbReference type="GO" id="GO:0009421">
    <property type="term" value="C:bacterial-type flagellum filament cap"/>
    <property type="evidence" value="ECO:0007669"/>
    <property type="project" value="InterPro"/>
</dbReference>
<organism evidence="8 9">
    <name type="scientific">Alkalicella caledoniensis</name>
    <dbReference type="NCBI Taxonomy" id="2731377"/>
    <lineage>
        <taxon>Bacteria</taxon>
        <taxon>Bacillati</taxon>
        <taxon>Bacillota</taxon>
        <taxon>Clostridia</taxon>
        <taxon>Eubacteriales</taxon>
        <taxon>Proteinivoracaceae</taxon>
        <taxon>Alkalicella</taxon>
    </lineage>
</organism>
<sequence length="500" mass="56256">MSGLRIGGLGSGMDTQMMLEQLMRAERMPLDRLKQQKQVLQWKQEDYRSMRTKLLNFRTTAADLNRTSNFSARTISSTNSDVVTGTASGSASVGTYTVEVIELGQKTFAHSKVEDGQGVLEGKLASSRINQLFGADELTGEFEINGVKFSFEAPPETPDKNIVYIDPTKESLNNVITKINNSKAGVNLVYDAREDKMFMSSKSEGEEIVFGGSSTFLTEALKFDVSVESEYYTIGNAARISVNGYELKENKSNNFTFAGVSFSAKQVGTSTITVKSDTDQVFNNIKNFVDQYNSLINSVNEKLFEPRNRDYPPLTDEQRETLSDREAEKWEEIARQGHLRNDTVLQGVLNDLRRVLGESVGDLDIRTLSQIGITTGDYKERGILHIDETKLRNAIENNPEDVRKLFMGDGETKGIATKLYDSLSSGMTRLGNQAGQSSAITDQSFIGRSIKRIDDRIFAFEDRLQRVEDRYWRQFTAMEKAMDQMYNQSQWLSQQLMGMF</sequence>
<dbReference type="GO" id="GO:0007155">
    <property type="term" value="P:cell adhesion"/>
    <property type="evidence" value="ECO:0007669"/>
    <property type="project" value="InterPro"/>
</dbReference>
<name>A0A7G9W708_ALKCA</name>
<dbReference type="GO" id="GO:0071973">
    <property type="term" value="P:bacterial-type flagellum-dependent cell motility"/>
    <property type="evidence" value="ECO:0007669"/>
    <property type="project" value="TreeGrafter"/>
</dbReference>
<keyword evidence="8" id="KW-0969">Cilium</keyword>
<dbReference type="InterPro" id="IPR003481">
    <property type="entry name" value="FliD_N"/>
</dbReference>
<evidence type="ECO:0000259" key="7">
    <source>
        <dbReference type="Pfam" id="PF07195"/>
    </source>
</evidence>
<evidence type="ECO:0000256" key="1">
    <source>
        <dbReference type="ARBA" id="ARBA00009764"/>
    </source>
</evidence>
<evidence type="ECO:0000256" key="3">
    <source>
        <dbReference type="ARBA" id="ARBA00023054"/>
    </source>
</evidence>
<dbReference type="GO" id="GO:0009424">
    <property type="term" value="C:bacterial-type flagellum hook"/>
    <property type="evidence" value="ECO:0007669"/>
    <property type="project" value="UniProtKB-UniRule"/>
</dbReference>
<dbReference type="InterPro" id="IPR010809">
    <property type="entry name" value="FliD_C"/>
</dbReference>
<keyword evidence="8" id="KW-0966">Cell projection</keyword>
<comment type="similarity">
    <text evidence="1 5">Belongs to the FliD family.</text>
</comment>
<evidence type="ECO:0000259" key="6">
    <source>
        <dbReference type="Pfam" id="PF02465"/>
    </source>
</evidence>
<dbReference type="Pfam" id="PF07195">
    <property type="entry name" value="FliD_C"/>
    <property type="match status" value="1"/>
</dbReference>
<dbReference type="PANTHER" id="PTHR30288:SF0">
    <property type="entry name" value="FLAGELLAR HOOK-ASSOCIATED PROTEIN 2"/>
    <property type="match status" value="1"/>
</dbReference>
<keyword evidence="3" id="KW-0175">Coiled coil</keyword>
<dbReference type="Pfam" id="PF02465">
    <property type="entry name" value="FliD_N"/>
    <property type="match status" value="1"/>
</dbReference>
<accession>A0A7G9W708</accession>
<dbReference type="RefSeq" id="WP_213168188.1">
    <property type="nucleotide sequence ID" value="NZ_CP058559.1"/>
</dbReference>
<comment type="function">
    <text evidence="5">Required for morphogenesis and for the elongation of the flagellar filament by facilitating polymerization of the flagellin monomers at the tip of growing filament. Forms a capping structure, which prevents flagellin subunits (transported through the central channel of the flagellum) from leaking out without polymerization at the distal end.</text>
</comment>
<dbReference type="InterPro" id="IPR040026">
    <property type="entry name" value="FliD"/>
</dbReference>
<dbReference type="PANTHER" id="PTHR30288">
    <property type="entry name" value="FLAGELLAR CAP/ASSEMBLY PROTEIN FLID"/>
    <property type="match status" value="1"/>
</dbReference>
<feature type="domain" description="Flagellar hook-associated protein 2 N-terminal" evidence="6">
    <location>
        <begin position="11"/>
        <end position="105"/>
    </location>
</feature>
<comment type="subcellular location">
    <subcellularLocation>
        <location evidence="5">Secreted</location>
    </subcellularLocation>
    <subcellularLocation>
        <location evidence="5">Bacterial flagellum</location>
    </subcellularLocation>
</comment>
<dbReference type="EMBL" id="CP058559">
    <property type="protein sequence ID" value="QNO14470.1"/>
    <property type="molecule type" value="Genomic_DNA"/>
</dbReference>
<keyword evidence="8" id="KW-0282">Flagellum</keyword>
<evidence type="ECO:0000256" key="5">
    <source>
        <dbReference type="RuleBase" id="RU362066"/>
    </source>
</evidence>
<dbReference type="Proteomes" id="UP000516160">
    <property type="component" value="Chromosome"/>
</dbReference>
<evidence type="ECO:0000256" key="4">
    <source>
        <dbReference type="ARBA" id="ARBA00023143"/>
    </source>
</evidence>
<keyword evidence="5" id="KW-0964">Secreted</keyword>
<evidence type="ECO:0000256" key="2">
    <source>
        <dbReference type="ARBA" id="ARBA00011255"/>
    </source>
</evidence>
<dbReference type="AlphaFoldDB" id="A0A7G9W708"/>
<dbReference type="GO" id="GO:0005576">
    <property type="term" value="C:extracellular region"/>
    <property type="evidence" value="ECO:0007669"/>
    <property type="project" value="UniProtKB-SubCell"/>
</dbReference>
<keyword evidence="9" id="KW-1185">Reference proteome</keyword>
<keyword evidence="4 5" id="KW-0975">Bacterial flagellum</keyword>
<gene>
    <name evidence="8" type="primary">fliD</name>
    <name evidence="8" type="ORF">HYG86_06625</name>
</gene>
<reference evidence="8 9" key="1">
    <citation type="submission" date="2020-07" db="EMBL/GenBank/DDBJ databases">
        <title>Alkalicella. sp. LB2 genome.</title>
        <authorList>
            <person name="Postec A."/>
            <person name="Quemeneur M."/>
        </authorList>
    </citation>
    <scope>NUCLEOTIDE SEQUENCE [LARGE SCALE GENOMIC DNA]</scope>
    <source>
        <strain evidence="8 9">LB2</strain>
    </source>
</reference>
<dbReference type="KEGG" id="acae:HYG86_06625"/>
<evidence type="ECO:0000313" key="8">
    <source>
        <dbReference type="EMBL" id="QNO14470.1"/>
    </source>
</evidence>